<evidence type="ECO:0000256" key="3">
    <source>
        <dbReference type="ARBA" id="ARBA00022603"/>
    </source>
</evidence>
<accession>A0A1H9TSL3</accession>
<gene>
    <name evidence="6" type="primary">rsmG</name>
    <name evidence="8" type="ORF">SAMN05443377_12726</name>
</gene>
<evidence type="ECO:0000256" key="6">
    <source>
        <dbReference type="HAMAP-Rule" id="MF_00074"/>
    </source>
</evidence>
<dbReference type="EMBL" id="FOGZ01000027">
    <property type="protein sequence ID" value="SES00086.1"/>
    <property type="molecule type" value="Genomic_DNA"/>
</dbReference>
<keyword evidence="4 6" id="KW-0808">Transferase</keyword>
<evidence type="ECO:0000313" key="9">
    <source>
        <dbReference type="Proteomes" id="UP000198815"/>
    </source>
</evidence>
<evidence type="ECO:0000313" key="8">
    <source>
        <dbReference type="EMBL" id="SES00086.1"/>
    </source>
</evidence>
<dbReference type="Proteomes" id="UP000198815">
    <property type="component" value="Unassembled WGS sequence"/>
</dbReference>
<protein>
    <recommendedName>
        <fullName evidence="6">Ribosomal RNA small subunit methyltransferase G</fullName>
        <ecNumber evidence="6">2.1.1.-</ecNumber>
    </recommendedName>
    <alternativeName>
        <fullName evidence="6">16S rRNA 7-methylguanosine methyltransferase</fullName>
        <shortName evidence="6">16S rRNA m7G methyltransferase</shortName>
    </alternativeName>
</protein>
<keyword evidence="5 6" id="KW-0949">S-adenosyl-L-methionine</keyword>
<name>A0A1H9TSL3_9ACTN</name>
<reference evidence="9" key="1">
    <citation type="submission" date="2016-10" db="EMBL/GenBank/DDBJ databases">
        <authorList>
            <person name="Varghese N."/>
            <person name="Submissions S."/>
        </authorList>
    </citation>
    <scope>NUCLEOTIDE SEQUENCE [LARGE SCALE GENOMIC DNA]</scope>
    <source>
        <strain evidence="9">DSM 16859</strain>
    </source>
</reference>
<feature type="binding site" evidence="6">
    <location>
        <position position="179"/>
    </location>
    <ligand>
        <name>S-adenosyl-L-methionine</name>
        <dbReference type="ChEBI" id="CHEBI:59789"/>
    </ligand>
</feature>
<dbReference type="InterPro" id="IPR003682">
    <property type="entry name" value="rRNA_ssu_MeTfrase_G"/>
</dbReference>
<dbReference type="NCBIfam" id="TIGR00138">
    <property type="entry name" value="rsmG_gidB"/>
    <property type="match status" value="1"/>
</dbReference>
<keyword evidence="3 6" id="KW-0489">Methyltransferase</keyword>
<evidence type="ECO:0000256" key="2">
    <source>
        <dbReference type="ARBA" id="ARBA00022552"/>
    </source>
</evidence>
<dbReference type="AlphaFoldDB" id="A0A1H9TSL3"/>
<evidence type="ECO:0000256" key="1">
    <source>
        <dbReference type="ARBA" id="ARBA00022490"/>
    </source>
</evidence>
<feature type="binding site" evidence="6">
    <location>
        <position position="119"/>
    </location>
    <ligand>
        <name>S-adenosyl-L-methionine</name>
        <dbReference type="ChEBI" id="CHEBI:59789"/>
    </ligand>
</feature>
<feature type="binding site" evidence="6">
    <location>
        <begin position="166"/>
        <end position="167"/>
    </location>
    <ligand>
        <name>S-adenosyl-L-methionine</name>
        <dbReference type="ChEBI" id="CHEBI:59789"/>
    </ligand>
</feature>
<sequence>MDAAMSGNSFPEGAVRHRGGPQPGEPGERATGGGSAEPADPSAEEESRARGIAGELFGARAALMNRYVDILTSRGVDWGLLGPREPARLWSRHILNCSALTQLIPQGSSVIDVGSGAGLPGLVVGVLRPDLRITLLEPLLRRSNFLVSAVEELGLGESVRVVRERAEDHGFCYDVVTARAVARLTTLVEWVEPLIAGGGQLLALKGRSVHDELIEARRVLDLRGLEAEPLTIRESSLIEPVTVLRARRVC</sequence>
<keyword evidence="2 6" id="KW-0698">rRNA processing</keyword>
<keyword evidence="1 6" id="KW-0963">Cytoplasm</keyword>
<dbReference type="STRING" id="64702.SAMN05443377_12726"/>
<dbReference type="InterPro" id="IPR029063">
    <property type="entry name" value="SAM-dependent_MTases_sf"/>
</dbReference>
<evidence type="ECO:0000256" key="7">
    <source>
        <dbReference type="SAM" id="MobiDB-lite"/>
    </source>
</evidence>
<comment type="similarity">
    <text evidence="6">Belongs to the methyltransferase superfamily. RNA methyltransferase RsmG family.</text>
</comment>
<evidence type="ECO:0000256" key="5">
    <source>
        <dbReference type="ARBA" id="ARBA00022691"/>
    </source>
</evidence>
<dbReference type="GO" id="GO:0005829">
    <property type="term" value="C:cytosol"/>
    <property type="evidence" value="ECO:0007669"/>
    <property type="project" value="TreeGrafter"/>
</dbReference>
<dbReference type="HAMAP" id="MF_00074">
    <property type="entry name" value="16SrRNA_methyltr_G"/>
    <property type="match status" value="1"/>
</dbReference>
<comment type="function">
    <text evidence="6">Specifically methylates the N7 position of a guanine in 16S rRNA.</text>
</comment>
<feature type="region of interest" description="Disordered" evidence="7">
    <location>
        <begin position="1"/>
        <end position="48"/>
    </location>
</feature>
<proteinExistence type="inferred from homology"/>
<keyword evidence="9" id="KW-1185">Reference proteome</keyword>
<dbReference type="PANTHER" id="PTHR31760">
    <property type="entry name" value="S-ADENOSYL-L-METHIONINE-DEPENDENT METHYLTRANSFERASES SUPERFAMILY PROTEIN"/>
    <property type="match status" value="1"/>
</dbReference>
<organism evidence="8 9">
    <name type="scientific">Propionibacterium cyclohexanicum</name>
    <dbReference type="NCBI Taxonomy" id="64702"/>
    <lineage>
        <taxon>Bacteria</taxon>
        <taxon>Bacillati</taxon>
        <taxon>Actinomycetota</taxon>
        <taxon>Actinomycetes</taxon>
        <taxon>Propionibacteriales</taxon>
        <taxon>Propionibacteriaceae</taxon>
        <taxon>Propionibacterium</taxon>
    </lineage>
</organism>
<dbReference type="EC" id="2.1.1.-" evidence="6"/>
<dbReference type="Gene3D" id="3.40.50.150">
    <property type="entry name" value="Vaccinia Virus protein VP39"/>
    <property type="match status" value="1"/>
</dbReference>
<dbReference type="SUPFAM" id="SSF53335">
    <property type="entry name" value="S-adenosyl-L-methionine-dependent methyltransferases"/>
    <property type="match status" value="1"/>
</dbReference>
<dbReference type="PANTHER" id="PTHR31760:SF0">
    <property type="entry name" value="S-ADENOSYL-L-METHIONINE-DEPENDENT METHYLTRANSFERASES SUPERFAMILY PROTEIN"/>
    <property type="match status" value="1"/>
</dbReference>
<dbReference type="Pfam" id="PF02527">
    <property type="entry name" value="GidB"/>
    <property type="match status" value="1"/>
</dbReference>
<comment type="subcellular location">
    <subcellularLocation>
        <location evidence="6">Cytoplasm</location>
    </subcellularLocation>
</comment>
<dbReference type="GO" id="GO:0070043">
    <property type="term" value="F:rRNA (guanine-N7-)-methyltransferase activity"/>
    <property type="evidence" value="ECO:0007669"/>
    <property type="project" value="UniProtKB-UniRule"/>
</dbReference>
<comment type="caution">
    <text evidence="6">Lacks conserved residue(s) required for the propagation of feature annotation.</text>
</comment>
<evidence type="ECO:0000256" key="4">
    <source>
        <dbReference type="ARBA" id="ARBA00022679"/>
    </source>
</evidence>
<feature type="binding site" evidence="6">
    <location>
        <position position="114"/>
    </location>
    <ligand>
        <name>S-adenosyl-L-methionine</name>
        <dbReference type="ChEBI" id="CHEBI:59789"/>
    </ligand>
</feature>